<dbReference type="GO" id="GO:0046872">
    <property type="term" value="F:metal ion binding"/>
    <property type="evidence" value="ECO:0007669"/>
    <property type="project" value="UniProtKB-KW"/>
</dbReference>
<evidence type="ECO:0000256" key="9">
    <source>
        <dbReference type="ARBA" id="ARBA00023004"/>
    </source>
</evidence>
<dbReference type="PROSITE" id="PS50939">
    <property type="entry name" value="CYTOCHROME_B561"/>
    <property type="match status" value="1"/>
</dbReference>
<evidence type="ECO:0000256" key="7">
    <source>
        <dbReference type="ARBA" id="ARBA00022982"/>
    </source>
</evidence>
<feature type="transmembrane region" description="Helical" evidence="11">
    <location>
        <begin position="61"/>
        <end position="81"/>
    </location>
</feature>
<comment type="subcellular location">
    <subcellularLocation>
        <location evidence="2">Membrane</location>
        <topology evidence="2">Multi-pass membrane protein</topology>
    </subcellularLocation>
</comment>
<evidence type="ECO:0000256" key="11">
    <source>
        <dbReference type="SAM" id="Phobius"/>
    </source>
</evidence>
<gene>
    <name evidence="13" type="ORF">g.818</name>
</gene>
<evidence type="ECO:0000259" key="12">
    <source>
        <dbReference type="PROSITE" id="PS50939"/>
    </source>
</evidence>
<name>A0A1B6DS05_9HEMI</name>
<keyword evidence="3" id="KW-0813">Transport</keyword>
<sequence>GLELLSFRFLRWFSMERLKLIHAVIGGIVLVSGFLTFLSIYDEKNYQRNRTNWTSLHSWMGIMVFFLFILQWLFSLVTYLYPKLSASIRVGYLPFHVFFGISIFVLLVCDAELGYLETIRKGPFERPLMNSTCLLLTVFTAMVVYLTVKHRYKRTPLVNDE</sequence>
<keyword evidence="9" id="KW-0408">Iron</keyword>
<feature type="transmembrane region" description="Helical" evidence="11">
    <location>
        <begin position="20"/>
        <end position="41"/>
    </location>
</feature>
<dbReference type="InterPro" id="IPR043205">
    <property type="entry name" value="CYB561/CYBRD1-like"/>
</dbReference>
<dbReference type="InterPro" id="IPR006593">
    <property type="entry name" value="Cyt_b561/ferric_Rdtase_TM"/>
</dbReference>
<evidence type="ECO:0000256" key="6">
    <source>
        <dbReference type="ARBA" id="ARBA00022723"/>
    </source>
</evidence>
<dbReference type="PANTHER" id="PTHR10106:SF0">
    <property type="entry name" value="LD36721P"/>
    <property type="match status" value="1"/>
</dbReference>
<evidence type="ECO:0000256" key="3">
    <source>
        <dbReference type="ARBA" id="ARBA00022448"/>
    </source>
</evidence>
<keyword evidence="6" id="KW-0479">Metal-binding</keyword>
<keyword evidence="4" id="KW-0349">Heme</keyword>
<evidence type="ECO:0000256" key="2">
    <source>
        <dbReference type="ARBA" id="ARBA00004141"/>
    </source>
</evidence>
<organism evidence="13">
    <name type="scientific">Clastoptera arizonana</name>
    <name type="common">Arizona spittle bug</name>
    <dbReference type="NCBI Taxonomy" id="38151"/>
    <lineage>
        <taxon>Eukaryota</taxon>
        <taxon>Metazoa</taxon>
        <taxon>Ecdysozoa</taxon>
        <taxon>Arthropoda</taxon>
        <taxon>Hexapoda</taxon>
        <taxon>Insecta</taxon>
        <taxon>Pterygota</taxon>
        <taxon>Neoptera</taxon>
        <taxon>Paraneoptera</taxon>
        <taxon>Hemiptera</taxon>
        <taxon>Auchenorrhyncha</taxon>
        <taxon>Cercopoidea</taxon>
        <taxon>Clastopteridae</taxon>
        <taxon>Clastoptera</taxon>
    </lineage>
</organism>
<evidence type="ECO:0000256" key="10">
    <source>
        <dbReference type="ARBA" id="ARBA00023136"/>
    </source>
</evidence>
<evidence type="ECO:0000256" key="1">
    <source>
        <dbReference type="ARBA" id="ARBA00001970"/>
    </source>
</evidence>
<comment type="cofactor">
    <cofactor evidence="1">
        <name>heme b</name>
        <dbReference type="ChEBI" id="CHEBI:60344"/>
    </cofactor>
</comment>
<keyword evidence="5 11" id="KW-0812">Transmembrane</keyword>
<feature type="transmembrane region" description="Helical" evidence="11">
    <location>
        <begin position="128"/>
        <end position="148"/>
    </location>
</feature>
<feature type="non-terminal residue" evidence="13">
    <location>
        <position position="1"/>
    </location>
</feature>
<dbReference type="Gene3D" id="1.20.120.1770">
    <property type="match status" value="1"/>
</dbReference>
<evidence type="ECO:0000256" key="5">
    <source>
        <dbReference type="ARBA" id="ARBA00022692"/>
    </source>
</evidence>
<proteinExistence type="predicted"/>
<dbReference type="PANTHER" id="PTHR10106">
    <property type="entry name" value="CYTOCHROME B561-RELATED"/>
    <property type="match status" value="1"/>
</dbReference>
<feature type="domain" description="Cytochrome b561" evidence="12">
    <location>
        <begin position="1"/>
        <end position="148"/>
    </location>
</feature>
<dbReference type="GO" id="GO:0016491">
    <property type="term" value="F:oxidoreductase activity"/>
    <property type="evidence" value="ECO:0007669"/>
    <property type="project" value="InterPro"/>
</dbReference>
<feature type="non-terminal residue" evidence="13">
    <location>
        <position position="161"/>
    </location>
</feature>
<keyword evidence="7" id="KW-0249">Electron transport</keyword>
<accession>A0A1B6DS05</accession>
<protein>
    <recommendedName>
        <fullName evidence="12">Cytochrome b561 domain-containing protein</fullName>
    </recommendedName>
</protein>
<dbReference type="Pfam" id="PF03188">
    <property type="entry name" value="Cytochrom_B561"/>
    <property type="match status" value="1"/>
</dbReference>
<dbReference type="EMBL" id="GEDC01008831">
    <property type="protein sequence ID" value="JAS28467.1"/>
    <property type="molecule type" value="Transcribed_RNA"/>
</dbReference>
<feature type="transmembrane region" description="Helical" evidence="11">
    <location>
        <begin position="93"/>
        <end position="116"/>
    </location>
</feature>
<reference evidence="13" key="1">
    <citation type="submission" date="2015-12" db="EMBL/GenBank/DDBJ databases">
        <title>De novo transcriptome assembly of four potential Pierce s Disease insect vectors from Arizona vineyards.</title>
        <authorList>
            <person name="Tassone E.E."/>
        </authorList>
    </citation>
    <scope>NUCLEOTIDE SEQUENCE</scope>
</reference>
<dbReference type="AlphaFoldDB" id="A0A1B6DS05"/>
<dbReference type="GO" id="GO:0016020">
    <property type="term" value="C:membrane"/>
    <property type="evidence" value="ECO:0007669"/>
    <property type="project" value="UniProtKB-SubCell"/>
</dbReference>
<keyword evidence="10 11" id="KW-0472">Membrane</keyword>
<evidence type="ECO:0000256" key="8">
    <source>
        <dbReference type="ARBA" id="ARBA00022989"/>
    </source>
</evidence>
<evidence type="ECO:0000256" key="4">
    <source>
        <dbReference type="ARBA" id="ARBA00022617"/>
    </source>
</evidence>
<dbReference type="SMART" id="SM00665">
    <property type="entry name" value="B561"/>
    <property type="match status" value="1"/>
</dbReference>
<evidence type="ECO:0000313" key="13">
    <source>
        <dbReference type="EMBL" id="JAS28467.1"/>
    </source>
</evidence>
<keyword evidence="8 11" id="KW-1133">Transmembrane helix</keyword>